<dbReference type="EMBL" id="ABJB010766160">
    <property type="status" value="NOT_ANNOTATED_CDS"/>
    <property type="molecule type" value="Genomic_DNA"/>
</dbReference>
<dbReference type="VEuPathDB" id="VectorBase:ISCP_009917"/>
<dbReference type="GO" id="GO:0016747">
    <property type="term" value="F:acyltransferase activity, transferring groups other than amino-acyl groups"/>
    <property type="evidence" value="ECO:0007669"/>
    <property type="project" value="InterPro"/>
</dbReference>
<organism>
    <name type="scientific">Ixodes scapularis</name>
    <name type="common">Black-legged tick</name>
    <name type="synonym">Deer tick</name>
    <dbReference type="NCBI Taxonomy" id="6945"/>
    <lineage>
        <taxon>Eukaryota</taxon>
        <taxon>Metazoa</taxon>
        <taxon>Ecdysozoa</taxon>
        <taxon>Arthropoda</taxon>
        <taxon>Chelicerata</taxon>
        <taxon>Arachnida</taxon>
        <taxon>Acari</taxon>
        <taxon>Parasitiformes</taxon>
        <taxon>Ixodida</taxon>
        <taxon>Ixodoidea</taxon>
        <taxon>Ixodidae</taxon>
        <taxon>Ixodinae</taxon>
        <taxon>Ixodes</taxon>
    </lineage>
</organism>
<dbReference type="EMBL" id="ABJB010606027">
    <property type="status" value="NOT_ANNOTATED_CDS"/>
    <property type="molecule type" value="Genomic_DNA"/>
</dbReference>
<dbReference type="EMBL" id="ABJB010681493">
    <property type="status" value="NOT_ANNOTATED_CDS"/>
    <property type="molecule type" value="Genomic_DNA"/>
</dbReference>
<dbReference type="OrthoDB" id="6479651at2759"/>
<dbReference type="EMBL" id="DS616539">
    <property type="protein sequence ID" value="EEC00422.1"/>
    <property type="molecule type" value="Genomic_DNA"/>
</dbReference>
<keyword evidence="5" id="KW-1185">Reference proteome</keyword>
<dbReference type="HOGENOM" id="CLU_395528_0_0_1"/>
<dbReference type="Gene3D" id="3.40.630.30">
    <property type="match status" value="1"/>
</dbReference>
<evidence type="ECO:0000313" key="3">
    <source>
        <dbReference type="EMBL" id="EEC00422.1"/>
    </source>
</evidence>
<reference evidence="3 5" key="1">
    <citation type="submission" date="2008-03" db="EMBL/GenBank/DDBJ databases">
        <title>Annotation of Ixodes scapularis.</title>
        <authorList>
            <consortium name="Ixodes scapularis Genome Project Consortium"/>
            <person name="Caler E."/>
            <person name="Hannick L.I."/>
            <person name="Bidwell S."/>
            <person name="Joardar V."/>
            <person name="Thiagarajan M."/>
            <person name="Amedeo P."/>
            <person name="Galinsky K.J."/>
            <person name="Schobel S."/>
            <person name="Inman J."/>
            <person name="Hostetler J."/>
            <person name="Miller J."/>
            <person name="Hammond M."/>
            <person name="Megy K."/>
            <person name="Lawson D."/>
            <person name="Kodira C."/>
            <person name="Sutton G."/>
            <person name="Meyer J."/>
            <person name="Hill C.A."/>
            <person name="Birren B."/>
            <person name="Nene V."/>
            <person name="Collins F."/>
            <person name="Alarcon-Chaidez F."/>
            <person name="Wikel S."/>
            <person name="Strausberg R."/>
        </authorList>
    </citation>
    <scope>NUCLEOTIDE SEQUENCE [LARGE SCALE GENOMIC DNA]</scope>
    <source>
        <strain evidence="5">Wikel</strain>
        <strain evidence="3">Wikel colony</strain>
    </source>
</reference>
<sequence length="697" mass="78667">MDEDQQRMTLKKCCSEGLLPENYLDLIKQIATKFSVAYDDKRELVASLAEISVTEDILYLGLLSMNHTQHGWHHILQLCKDTIAKQSVRNVFARISEEMERECRITELLPIRSDWMLVKTVATKIAANRLVARIPGVTLHDMRPDDLNELVTYDELIMNCKRHTYLNLMTKDVNSYTKFAKENGAVCGFLVMQQLKDGTALALHLVANDRHVAKLLLKKCQDEFAPAQKGIVLIMGSCCSPLIGEGMAKVCMHGLMLQYRNQGLGTLLANKAMAHIGDTDAYIVCIPEHEHIYLNRYQFNVSPRVFQIMGPCIPKIDDAIKSIPEIRVLESDRGVHEMLMEYDTDVVGFNRSAFLGRLMHSRNTMIRVAVREDNQIAGYGFIGDGVHGAAIVFHLSADTTDIAELLLGSLLRGFPGVFTKGVWAVGCIQNYETHNFFKKFNLKSIHELKLLRRRGGFDNDMSRLYGACAVPFVGTDIAYLCLMGVAAPYRRRGIATKLMETAMQHVGTHNIYTHCIPEQVHFFRDRWNFQIYIRELKSLGPGVPKTSKLTQAVSGVQVQELTPQILPLVVKYDEFVFGTCRKKFVETSTGERDARTVVACRGLSRVCGYAILTTTMTGHAVVRGIYADAEDIAELLLVNLLRDSPYSSTITIIVQMRNSEELYFEQKIGLQRTNDFKTLFRWPMKNGDLTKVYATAL</sequence>
<evidence type="ECO:0000259" key="1">
    <source>
        <dbReference type="Pfam" id="PF00583"/>
    </source>
</evidence>
<dbReference type="InterPro" id="IPR016181">
    <property type="entry name" value="Acyl_CoA_acyltransferase"/>
</dbReference>
<dbReference type="InterPro" id="IPR052729">
    <property type="entry name" value="Acyl/Acetyltrans_Enzymes"/>
</dbReference>
<reference evidence="4" key="2">
    <citation type="submission" date="2020-05" db="UniProtKB">
        <authorList>
            <consortium name="EnsemblMetazoa"/>
        </authorList>
    </citation>
    <scope>IDENTIFICATION</scope>
    <source>
        <strain evidence="4">wikel</strain>
    </source>
</reference>
<gene>
    <name evidence="3" type="ORF">IscW_ISCW000610</name>
</gene>
<feature type="domain" description="YitH/HolE acetyltransferase (GNAT)" evidence="2">
    <location>
        <begin position="340"/>
        <end position="466"/>
    </location>
</feature>
<dbReference type="VEuPathDB" id="VectorBase:ISCP_012704"/>
<feature type="domain" description="N-acetyltransferase" evidence="1">
    <location>
        <begin position="474"/>
        <end position="515"/>
    </location>
</feature>
<dbReference type="CDD" id="cd04301">
    <property type="entry name" value="NAT_SF"/>
    <property type="match status" value="1"/>
</dbReference>
<dbReference type="SUPFAM" id="SSF55729">
    <property type="entry name" value="Acyl-CoA N-acyltransferases (Nat)"/>
    <property type="match status" value="2"/>
</dbReference>
<dbReference type="Pfam" id="PF00583">
    <property type="entry name" value="Acetyltransf_1"/>
    <property type="match status" value="1"/>
</dbReference>
<evidence type="ECO:0000313" key="5">
    <source>
        <dbReference type="Proteomes" id="UP000001555"/>
    </source>
</evidence>
<dbReference type="VEuPathDB" id="VectorBase:ISCI000610"/>
<dbReference type="EMBL" id="ABJB010949303">
    <property type="status" value="NOT_ANNOTATED_CDS"/>
    <property type="molecule type" value="Genomic_DNA"/>
</dbReference>
<dbReference type="VEuPathDB" id="VectorBase:ISCW000610"/>
<dbReference type="InterPro" id="IPR000182">
    <property type="entry name" value="GNAT_dom"/>
</dbReference>
<proteinExistence type="predicted"/>
<accession>B7P1F0</accession>
<dbReference type="EMBL" id="ABJB010605820">
    <property type="status" value="NOT_ANNOTATED_CDS"/>
    <property type="molecule type" value="Genomic_DNA"/>
</dbReference>
<dbReference type="EMBL" id="ABJB010044635">
    <property type="status" value="NOT_ANNOTATED_CDS"/>
    <property type="molecule type" value="Genomic_DNA"/>
</dbReference>
<dbReference type="AlphaFoldDB" id="B7P1F0"/>
<dbReference type="EnsemblMetazoa" id="ISCW000610-RA">
    <property type="protein sequence ID" value="ISCW000610-PA"/>
    <property type="gene ID" value="ISCW000610"/>
</dbReference>
<protein>
    <submittedName>
        <fullName evidence="3 4">Uncharacterized protein</fullName>
    </submittedName>
</protein>
<dbReference type="EMBL" id="ABJB010480154">
    <property type="status" value="NOT_ANNOTATED_CDS"/>
    <property type="molecule type" value="Genomic_DNA"/>
</dbReference>
<dbReference type="Proteomes" id="UP000001555">
    <property type="component" value="Unassembled WGS sequence"/>
</dbReference>
<dbReference type="Pfam" id="PF18014">
    <property type="entry name" value="Acetyltransf_18"/>
    <property type="match status" value="2"/>
</dbReference>
<dbReference type="InterPro" id="IPR041496">
    <property type="entry name" value="YitH/HolE_GNAT"/>
</dbReference>
<evidence type="ECO:0000259" key="2">
    <source>
        <dbReference type="Pfam" id="PF18014"/>
    </source>
</evidence>
<dbReference type="EMBL" id="ABJB010292169">
    <property type="status" value="NOT_ANNOTATED_CDS"/>
    <property type="molecule type" value="Genomic_DNA"/>
</dbReference>
<dbReference type="PANTHER" id="PTHR47237:SF1">
    <property type="entry name" value="SLL0310 PROTEIN"/>
    <property type="match status" value="1"/>
</dbReference>
<dbReference type="Gene3D" id="3.40.630.90">
    <property type="match status" value="2"/>
</dbReference>
<feature type="domain" description="YitH/HolE acetyltransferase (GNAT)" evidence="2">
    <location>
        <begin position="569"/>
        <end position="687"/>
    </location>
</feature>
<evidence type="ECO:0000313" key="4">
    <source>
        <dbReference type="EnsemblMetazoa" id="ISCW000610-PA"/>
    </source>
</evidence>
<dbReference type="PaxDb" id="6945-B7P1F0"/>
<dbReference type="PANTHER" id="PTHR47237">
    <property type="entry name" value="SLL0310 PROTEIN"/>
    <property type="match status" value="1"/>
</dbReference>
<name>B7P1F0_IXOSC</name>
<dbReference type="InParanoid" id="B7P1F0"/>
<dbReference type="STRING" id="6945.B7P1F0"/>